<keyword evidence="6" id="KW-0653">Protein transport</keyword>
<evidence type="ECO:0000256" key="8">
    <source>
        <dbReference type="ARBA" id="ARBA00023136"/>
    </source>
</evidence>
<keyword evidence="8 9" id="KW-0472">Membrane</keyword>
<keyword evidence="5" id="KW-0571">Peptide transport</keyword>
<comment type="subcellular location">
    <subcellularLocation>
        <location evidence="1">Membrane</location>
        <topology evidence="1">Multi-pass membrane protein</topology>
    </subcellularLocation>
</comment>
<dbReference type="NCBIfam" id="TIGR00728">
    <property type="entry name" value="OPT_sfam"/>
    <property type="match status" value="1"/>
</dbReference>
<keyword evidence="7 9" id="KW-1133">Transmembrane helix</keyword>
<feature type="transmembrane region" description="Helical" evidence="9">
    <location>
        <begin position="83"/>
        <end position="101"/>
    </location>
</feature>
<dbReference type="OrthoDB" id="9986677at2759"/>
<dbReference type="OMA" id="LTWWAFL"/>
<dbReference type="Pfam" id="PF03169">
    <property type="entry name" value="OPT"/>
    <property type="match status" value="1"/>
</dbReference>
<sequence>MATEAETVPLGVMEIDKEKDIEKKLDEVEFKSKSHIPEVGATVPETDDPSMPCWSFRSVVLGVVWAVVVAGVNQYFWFTSTPIVLGQIACALLAFFMGKAMEYTLPDYRVKVPYLGEFSLNPGPFNMKEHALITIFANAGFQSAYATDILGIQRLFYKQNFGPAYGILLILTTQIAGYGMAGLGRAILVEPPSMWWPTNLPTVALFKTLHEKSYESRMGVHLKFFTIVTATAFVWYFLPGLIMPVLTSISIMCWFNQSSTLVGNIGSGLSGLGVLNFSLDWATITAFLYSPLMYPTSVLINVCVGVAFAAWVVVPAMYYKNVWNAQLFPIAASGSFALLQNDDGTVEAARYNVRSILTPEKILDEDKYNNYSKLHLSIFFALAYGMGFAALTCTIMHVALWHGKEIVKRYRASRTEDGDIHNELMEAYPTVPNWWFGAIFLVTAAVSMFVVLYWPTEMPWWALIFALGMGVFFTIPTGIICATTNILPGTNIITELVIGFILPGRPICNVLFKTYGYISQYQAVTFLQDMKLGMYMKIPPRDLFWAQISGTVVSGLVNYAVMDSIFTNIIKDDDVGVLNGAFGNYTLPNVKVFFTASIVWGVIGPARMFGSGSDYQALNWFWLIGVLAPIPFYLLHQKYPNFGWDNVNVPVMFNGIGILPPAATVNFFTWGAIGVFFNHYIRKRFPTWWKEYNYVLSAALDSGTILSLLFIGLAILLPRENAGFPYFYFGNPNTDENGLTLEYCALP</sequence>
<feature type="transmembrane region" description="Helical" evidence="9">
    <location>
        <begin position="265"/>
        <end position="289"/>
    </location>
</feature>
<evidence type="ECO:0000256" key="5">
    <source>
        <dbReference type="ARBA" id="ARBA00022856"/>
    </source>
</evidence>
<feature type="transmembrane region" description="Helical" evidence="9">
    <location>
        <begin position="222"/>
        <end position="245"/>
    </location>
</feature>
<protein>
    <submittedName>
        <fullName evidence="10">Oligopeptide transporter 4</fullName>
    </submittedName>
</protein>
<evidence type="ECO:0000256" key="7">
    <source>
        <dbReference type="ARBA" id="ARBA00022989"/>
    </source>
</evidence>
<feature type="transmembrane region" description="Helical" evidence="9">
    <location>
        <begin position="164"/>
        <end position="188"/>
    </location>
</feature>
<dbReference type="GO" id="GO:0035673">
    <property type="term" value="F:oligopeptide transmembrane transporter activity"/>
    <property type="evidence" value="ECO:0007669"/>
    <property type="project" value="InterPro"/>
</dbReference>
<evidence type="ECO:0000256" key="6">
    <source>
        <dbReference type="ARBA" id="ARBA00022927"/>
    </source>
</evidence>
<feature type="transmembrane region" description="Helical" evidence="9">
    <location>
        <begin position="378"/>
        <end position="401"/>
    </location>
</feature>
<feature type="transmembrane region" description="Helical" evidence="9">
    <location>
        <begin position="693"/>
        <end position="717"/>
    </location>
</feature>
<proteinExistence type="inferred from homology"/>
<accession>A0A139A3F0</accession>
<evidence type="ECO:0000313" key="10">
    <source>
        <dbReference type="EMBL" id="KXS11301.1"/>
    </source>
</evidence>
<keyword evidence="4 9" id="KW-0812">Transmembrane</keyword>
<feature type="transmembrane region" description="Helical" evidence="9">
    <location>
        <begin position="434"/>
        <end position="454"/>
    </location>
</feature>
<feature type="transmembrane region" description="Helical" evidence="9">
    <location>
        <begin position="59"/>
        <end position="77"/>
    </location>
</feature>
<feature type="transmembrane region" description="Helical" evidence="9">
    <location>
        <begin position="617"/>
        <end position="636"/>
    </location>
</feature>
<dbReference type="NCBIfam" id="TIGR00727">
    <property type="entry name" value="ISP4_OPT"/>
    <property type="match status" value="1"/>
</dbReference>
<evidence type="ECO:0000256" key="1">
    <source>
        <dbReference type="ARBA" id="ARBA00004141"/>
    </source>
</evidence>
<keyword evidence="11" id="KW-1185">Reference proteome</keyword>
<feature type="transmembrane region" description="Helical" evidence="9">
    <location>
        <begin position="592"/>
        <end position="610"/>
    </location>
</feature>
<dbReference type="EMBL" id="KQ965804">
    <property type="protein sequence ID" value="KXS11301.1"/>
    <property type="molecule type" value="Genomic_DNA"/>
</dbReference>
<evidence type="ECO:0000256" key="2">
    <source>
        <dbReference type="ARBA" id="ARBA00008807"/>
    </source>
</evidence>
<dbReference type="InterPro" id="IPR004813">
    <property type="entry name" value="OPT"/>
</dbReference>
<dbReference type="Proteomes" id="UP000070544">
    <property type="component" value="Unassembled WGS sequence"/>
</dbReference>
<dbReference type="GO" id="GO:0015031">
    <property type="term" value="P:protein transport"/>
    <property type="evidence" value="ECO:0007669"/>
    <property type="project" value="UniProtKB-KW"/>
</dbReference>
<feature type="transmembrane region" description="Helical" evidence="9">
    <location>
        <begin position="460"/>
        <end position="482"/>
    </location>
</feature>
<evidence type="ECO:0000313" key="11">
    <source>
        <dbReference type="Proteomes" id="UP000070544"/>
    </source>
</evidence>
<organism evidence="10 11">
    <name type="scientific">Gonapodya prolifera (strain JEL478)</name>
    <name type="common">Monoblepharis prolifera</name>
    <dbReference type="NCBI Taxonomy" id="1344416"/>
    <lineage>
        <taxon>Eukaryota</taxon>
        <taxon>Fungi</taxon>
        <taxon>Fungi incertae sedis</taxon>
        <taxon>Chytridiomycota</taxon>
        <taxon>Chytridiomycota incertae sedis</taxon>
        <taxon>Monoblepharidomycetes</taxon>
        <taxon>Monoblepharidales</taxon>
        <taxon>Gonapodyaceae</taxon>
        <taxon>Gonapodya</taxon>
    </lineage>
</organism>
<feature type="transmembrane region" description="Helical" evidence="9">
    <location>
        <begin position="298"/>
        <end position="319"/>
    </location>
</feature>
<feature type="transmembrane region" description="Helical" evidence="9">
    <location>
        <begin position="543"/>
        <end position="562"/>
    </location>
</feature>
<keyword evidence="3" id="KW-0813">Transport</keyword>
<evidence type="ECO:0000256" key="4">
    <source>
        <dbReference type="ARBA" id="ARBA00022692"/>
    </source>
</evidence>
<comment type="similarity">
    <text evidence="2">Belongs to the oligopeptide OPT transporter family.</text>
</comment>
<dbReference type="GO" id="GO:0016020">
    <property type="term" value="C:membrane"/>
    <property type="evidence" value="ECO:0007669"/>
    <property type="project" value="UniProtKB-SubCell"/>
</dbReference>
<name>A0A139A3F0_GONPJ</name>
<feature type="transmembrane region" description="Helical" evidence="9">
    <location>
        <begin position="656"/>
        <end position="681"/>
    </location>
</feature>
<dbReference type="PANTHER" id="PTHR22601">
    <property type="entry name" value="ISP4 LIKE PROTEIN"/>
    <property type="match status" value="1"/>
</dbReference>
<evidence type="ECO:0000256" key="3">
    <source>
        <dbReference type="ARBA" id="ARBA00022448"/>
    </source>
</evidence>
<evidence type="ECO:0000256" key="9">
    <source>
        <dbReference type="SAM" id="Phobius"/>
    </source>
</evidence>
<gene>
    <name evidence="10" type="ORF">M427DRAFT_60857</name>
</gene>
<dbReference type="InterPro" id="IPR004648">
    <property type="entry name" value="Oligpept_transpt"/>
</dbReference>
<dbReference type="AlphaFoldDB" id="A0A139A3F0"/>
<reference evidence="10 11" key="1">
    <citation type="journal article" date="2015" name="Genome Biol. Evol.">
        <title>Phylogenomic analyses indicate that early fungi evolved digesting cell walls of algal ancestors of land plants.</title>
        <authorList>
            <person name="Chang Y."/>
            <person name="Wang S."/>
            <person name="Sekimoto S."/>
            <person name="Aerts A.L."/>
            <person name="Choi C."/>
            <person name="Clum A."/>
            <person name="LaButti K.M."/>
            <person name="Lindquist E.A."/>
            <person name="Yee Ngan C."/>
            <person name="Ohm R.A."/>
            <person name="Salamov A.A."/>
            <person name="Grigoriev I.V."/>
            <person name="Spatafora J.W."/>
            <person name="Berbee M.L."/>
        </authorList>
    </citation>
    <scope>NUCLEOTIDE SEQUENCE [LARGE SCALE GENOMIC DNA]</scope>
    <source>
        <strain evidence="10 11">JEL478</strain>
    </source>
</reference>